<organism evidence="2 3">
    <name type="scientific">Bradyrhizobium agreste</name>
    <dbReference type="NCBI Taxonomy" id="2751811"/>
    <lineage>
        <taxon>Bacteria</taxon>
        <taxon>Pseudomonadati</taxon>
        <taxon>Pseudomonadota</taxon>
        <taxon>Alphaproteobacteria</taxon>
        <taxon>Hyphomicrobiales</taxon>
        <taxon>Nitrobacteraceae</taxon>
        <taxon>Bradyrhizobium</taxon>
    </lineage>
</organism>
<dbReference type="RefSeq" id="WP_197959578.1">
    <property type="nucleotide sequence ID" value="NZ_JACCHP010000006.1"/>
</dbReference>
<dbReference type="SUPFAM" id="SSF47336">
    <property type="entry name" value="ACP-like"/>
    <property type="match status" value="1"/>
</dbReference>
<dbReference type="EMBL" id="JACCHP010000006">
    <property type="protein sequence ID" value="MBH5398257.1"/>
    <property type="molecule type" value="Genomic_DNA"/>
</dbReference>
<dbReference type="PROSITE" id="PS50075">
    <property type="entry name" value="CARRIER"/>
    <property type="match status" value="1"/>
</dbReference>
<comment type="caution">
    <text evidence="2">The sequence shown here is derived from an EMBL/GenBank/DDBJ whole genome shotgun (WGS) entry which is preliminary data.</text>
</comment>
<dbReference type="InterPro" id="IPR036736">
    <property type="entry name" value="ACP-like_sf"/>
</dbReference>
<dbReference type="Pfam" id="PF00550">
    <property type="entry name" value="PP-binding"/>
    <property type="match status" value="1"/>
</dbReference>
<proteinExistence type="predicted"/>
<accession>A0ABS0PM19</accession>
<evidence type="ECO:0000313" key="2">
    <source>
        <dbReference type="EMBL" id="MBH5398257.1"/>
    </source>
</evidence>
<protein>
    <submittedName>
        <fullName evidence="2">Acyl carrier protein</fullName>
    </submittedName>
</protein>
<dbReference type="Gene3D" id="1.10.1200.10">
    <property type="entry name" value="ACP-like"/>
    <property type="match status" value="1"/>
</dbReference>
<gene>
    <name evidence="2" type="ORF">HZZ13_10700</name>
</gene>
<dbReference type="InterPro" id="IPR009081">
    <property type="entry name" value="PP-bd_ACP"/>
</dbReference>
<evidence type="ECO:0000259" key="1">
    <source>
        <dbReference type="PROSITE" id="PS50075"/>
    </source>
</evidence>
<keyword evidence="3" id="KW-1185">Reference proteome</keyword>
<name>A0ABS0PM19_9BRAD</name>
<reference evidence="2 3" key="1">
    <citation type="submission" date="2020-07" db="EMBL/GenBank/DDBJ databases">
        <title>Bradyrhizobium diversity isolated from nodules of indigenous legumes of Western Australia.</title>
        <authorList>
            <person name="Klepa M.S."/>
        </authorList>
    </citation>
    <scope>NUCLEOTIDE SEQUENCE [LARGE SCALE GENOMIC DNA]</scope>
    <source>
        <strain evidence="2 3">CNPSo 4010</strain>
    </source>
</reference>
<dbReference type="Proteomes" id="UP000807370">
    <property type="component" value="Unassembled WGS sequence"/>
</dbReference>
<feature type="domain" description="Carrier" evidence="1">
    <location>
        <begin position="5"/>
        <end position="85"/>
    </location>
</feature>
<sequence length="89" mass="9615">MDTNLVTLETVKSIIVRTLGIEDRAETLSASTQLFGGIPELDSFAVVELAASLEQQFGFQIDGSEFNADIFETVGSLAQFVEKKTGSLQ</sequence>
<evidence type="ECO:0000313" key="3">
    <source>
        <dbReference type="Proteomes" id="UP000807370"/>
    </source>
</evidence>